<evidence type="ECO:0000313" key="3">
    <source>
        <dbReference type="Proteomes" id="UP000823201"/>
    </source>
</evidence>
<sequence>MSMQNPPENWPYGATFSGDQAEQARQMQTPATSASAPFQSQFAQPIGSGAAPAQPLPYIFPSYSTTPPATAPTPAAQMPGQIPAQMPVQMPVQMPSPVAPPLPLVEQSYMENILRLNLGKTASVYCTFEGNTEWNAKVFTGSVEAAGRDHVIIKDSGSETRFLIPMIFVNYITFTGPMEYSYPFAPPTQR</sequence>
<protein>
    <submittedName>
        <fullName evidence="2">Spore germination protein Q</fullName>
    </submittedName>
</protein>
<organism evidence="2 3">
    <name type="scientific">Sporolactobacillus spathodeae</name>
    <dbReference type="NCBI Taxonomy" id="1465502"/>
    <lineage>
        <taxon>Bacteria</taxon>
        <taxon>Bacillati</taxon>
        <taxon>Bacillota</taxon>
        <taxon>Bacilli</taxon>
        <taxon>Bacillales</taxon>
        <taxon>Sporolactobacillaceae</taxon>
        <taxon>Sporolactobacillus</taxon>
    </lineage>
</organism>
<dbReference type="InterPro" id="IPR014099">
    <property type="entry name" value="Spore_coat_GerQ"/>
</dbReference>
<dbReference type="EMBL" id="JAFBEV010000018">
    <property type="protein sequence ID" value="MBM7658502.1"/>
    <property type="molecule type" value="Genomic_DNA"/>
</dbReference>
<reference evidence="2 3" key="1">
    <citation type="submission" date="2021-01" db="EMBL/GenBank/DDBJ databases">
        <title>Genomic Encyclopedia of Type Strains, Phase IV (KMG-IV): sequencing the most valuable type-strain genomes for metagenomic binning, comparative biology and taxonomic classification.</title>
        <authorList>
            <person name="Goeker M."/>
        </authorList>
    </citation>
    <scope>NUCLEOTIDE SEQUENCE [LARGE SCALE GENOMIC DNA]</scope>
    <source>
        <strain evidence="2 3">DSM 100968</strain>
    </source>
</reference>
<proteinExistence type="predicted"/>
<keyword evidence="3" id="KW-1185">Reference proteome</keyword>
<dbReference type="NCBIfam" id="TIGR02728">
    <property type="entry name" value="spore_gerQ"/>
    <property type="match status" value="1"/>
</dbReference>
<comment type="caution">
    <text evidence="2">The sequence shown here is derived from an EMBL/GenBank/DDBJ whole genome shotgun (WGS) entry which is preliminary data.</text>
</comment>
<name>A0ABS2Q9N4_9BACL</name>
<feature type="compositionally biased region" description="Polar residues" evidence="1">
    <location>
        <begin position="17"/>
        <end position="36"/>
    </location>
</feature>
<evidence type="ECO:0000313" key="2">
    <source>
        <dbReference type="EMBL" id="MBM7658502.1"/>
    </source>
</evidence>
<dbReference type="Pfam" id="PF09671">
    <property type="entry name" value="Spore_GerQ"/>
    <property type="match status" value="1"/>
</dbReference>
<dbReference type="Proteomes" id="UP000823201">
    <property type="component" value="Unassembled WGS sequence"/>
</dbReference>
<gene>
    <name evidence="2" type="ORF">JOC27_001955</name>
</gene>
<feature type="region of interest" description="Disordered" evidence="1">
    <location>
        <begin position="1"/>
        <end position="36"/>
    </location>
</feature>
<evidence type="ECO:0000256" key="1">
    <source>
        <dbReference type="SAM" id="MobiDB-lite"/>
    </source>
</evidence>
<accession>A0ABS2Q9N4</accession>